<dbReference type="EMBL" id="QEPN01000002">
    <property type="protein sequence ID" value="RDE73082.1"/>
    <property type="molecule type" value="Genomic_DNA"/>
</dbReference>
<dbReference type="Proteomes" id="UP000253872">
    <property type="component" value="Unassembled WGS sequence"/>
</dbReference>
<name>A0A369YE82_9PAST</name>
<organism evidence="2 3">
    <name type="scientific">Haemophilus sputorum</name>
    <dbReference type="NCBI Taxonomy" id="1078480"/>
    <lineage>
        <taxon>Bacteria</taxon>
        <taxon>Pseudomonadati</taxon>
        <taxon>Pseudomonadota</taxon>
        <taxon>Gammaproteobacteria</taxon>
        <taxon>Pasteurellales</taxon>
        <taxon>Pasteurellaceae</taxon>
        <taxon>Haemophilus</taxon>
    </lineage>
</organism>
<keyword evidence="1" id="KW-1133">Transmembrane helix</keyword>
<keyword evidence="1" id="KW-0472">Membrane</keyword>
<evidence type="ECO:0000313" key="3">
    <source>
        <dbReference type="Proteomes" id="UP000253872"/>
    </source>
</evidence>
<dbReference type="InterPro" id="IPR032118">
    <property type="entry name" value="Phage_holin_HP1"/>
</dbReference>
<sequence length="68" mass="8093">MNKHEIMPYWGAIVTILGSLTVNDWGVIMGILFGFLTLVMGWYYKHKEYQLKEKALKYQIDLEKMKHE</sequence>
<gene>
    <name evidence="2" type="ORF">DPV93_03065</name>
</gene>
<comment type="caution">
    <text evidence="2">The sequence shown here is derived from an EMBL/GenBank/DDBJ whole genome shotgun (WGS) entry which is preliminary data.</text>
</comment>
<dbReference type="RefSeq" id="WP_111402144.1">
    <property type="nucleotide sequence ID" value="NZ_QEPN01000002.1"/>
</dbReference>
<evidence type="ECO:0000313" key="2">
    <source>
        <dbReference type="EMBL" id="RDE73082.1"/>
    </source>
</evidence>
<accession>A0A369YE82</accession>
<evidence type="ECO:0000256" key="1">
    <source>
        <dbReference type="SAM" id="Phobius"/>
    </source>
</evidence>
<reference evidence="2 3" key="1">
    <citation type="submission" date="2018-05" db="EMBL/GenBank/DDBJ databases">
        <title>Draft Genome Sequences for a Diverse set of 7 Haemophilus Species.</title>
        <authorList>
            <person name="Nichols M."/>
            <person name="Topaz N."/>
            <person name="Wang X."/>
            <person name="Wang X."/>
            <person name="Boxrud D."/>
        </authorList>
    </citation>
    <scope>NUCLEOTIDE SEQUENCE [LARGE SCALE GENOMIC DNA]</scope>
    <source>
        <strain evidence="2 3">C2002001239</strain>
    </source>
</reference>
<proteinExistence type="predicted"/>
<feature type="transmembrane region" description="Helical" evidence="1">
    <location>
        <begin position="25"/>
        <end position="44"/>
    </location>
</feature>
<dbReference type="Pfam" id="PF16080">
    <property type="entry name" value="Phage_holin_2_3"/>
    <property type="match status" value="1"/>
</dbReference>
<protein>
    <submittedName>
        <fullName evidence="2">Holin</fullName>
    </submittedName>
</protein>
<keyword evidence="1" id="KW-0812">Transmembrane</keyword>
<dbReference type="AlphaFoldDB" id="A0A369YE82"/>